<dbReference type="EMBL" id="GDID01003838">
    <property type="protein sequence ID" value="JAP92768.1"/>
    <property type="molecule type" value="Transcribed_RNA"/>
</dbReference>
<dbReference type="AlphaFoldDB" id="A0A146K8T8"/>
<feature type="domain" description="FAD/NAD(P)-binding" evidence="7">
    <location>
        <begin position="8"/>
        <end position="296"/>
    </location>
</feature>
<reference evidence="8" key="1">
    <citation type="submission" date="2015-07" db="EMBL/GenBank/DDBJ databases">
        <title>Adaptation to a free-living lifestyle via gene acquisitions in the diplomonad Trepomonas sp. PC1.</title>
        <authorList>
            <person name="Xu F."/>
            <person name="Jerlstrom-Hultqvist J."/>
            <person name="Kolisko M."/>
            <person name="Simpson A.G.B."/>
            <person name="Roger A.J."/>
            <person name="Svard S.G."/>
            <person name="Andersson J.O."/>
        </authorList>
    </citation>
    <scope>NUCLEOTIDE SEQUENCE</scope>
    <source>
        <strain evidence="8">PC1</strain>
    </source>
</reference>
<proteinExistence type="inferred from homology"/>
<evidence type="ECO:0000256" key="3">
    <source>
        <dbReference type="ARBA" id="ARBA00022827"/>
    </source>
</evidence>
<gene>
    <name evidence="8" type="ORF">TPC1_15179</name>
</gene>
<keyword evidence="4" id="KW-0560">Oxidoreductase</keyword>
<dbReference type="PRINTS" id="PR00368">
    <property type="entry name" value="FADPNR"/>
</dbReference>
<evidence type="ECO:0000313" key="8">
    <source>
        <dbReference type="EMBL" id="JAP92768.1"/>
    </source>
</evidence>
<dbReference type="PROSITE" id="PS00573">
    <property type="entry name" value="PYRIDINE_REDOX_2"/>
    <property type="match status" value="1"/>
</dbReference>
<organism evidence="8">
    <name type="scientific">Trepomonas sp. PC1</name>
    <dbReference type="NCBI Taxonomy" id="1076344"/>
    <lineage>
        <taxon>Eukaryota</taxon>
        <taxon>Metamonada</taxon>
        <taxon>Diplomonadida</taxon>
        <taxon>Hexamitidae</taxon>
        <taxon>Hexamitinae</taxon>
        <taxon>Trepomonas</taxon>
    </lineage>
</organism>
<dbReference type="GO" id="GO:0097237">
    <property type="term" value="P:cellular response to toxic substance"/>
    <property type="evidence" value="ECO:0007669"/>
    <property type="project" value="UniProtKB-ARBA"/>
</dbReference>
<dbReference type="Gene3D" id="3.50.50.60">
    <property type="entry name" value="FAD/NAD(P)-binding domain"/>
    <property type="match status" value="2"/>
</dbReference>
<dbReference type="SUPFAM" id="SSF51905">
    <property type="entry name" value="FAD/NAD(P)-binding domain"/>
    <property type="match status" value="1"/>
</dbReference>
<name>A0A146K8T8_9EUKA</name>
<dbReference type="Pfam" id="PF07992">
    <property type="entry name" value="Pyr_redox_2"/>
    <property type="match status" value="1"/>
</dbReference>
<dbReference type="InterPro" id="IPR023753">
    <property type="entry name" value="FAD/NAD-binding_dom"/>
</dbReference>
<keyword evidence="6" id="KW-0676">Redox-active center</keyword>
<evidence type="ECO:0000256" key="4">
    <source>
        <dbReference type="ARBA" id="ARBA00023002"/>
    </source>
</evidence>
<dbReference type="InterPro" id="IPR036188">
    <property type="entry name" value="FAD/NAD-bd_sf"/>
</dbReference>
<evidence type="ECO:0000256" key="6">
    <source>
        <dbReference type="ARBA" id="ARBA00023284"/>
    </source>
</evidence>
<dbReference type="PRINTS" id="PR00469">
    <property type="entry name" value="PNDRDTASEII"/>
</dbReference>
<accession>A0A146K8T8</accession>
<dbReference type="InterPro" id="IPR008255">
    <property type="entry name" value="Pyr_nucl-diS_OxRdtase_2_AS"/>
</dbReference>
<keyword evidence="5" id="KW-1015">Disulfide bond</keyword>
<sequence length="311" mass="33292">MTCPEHSKVAIVGGGPAALAAAIYTGRAGLTPTVFLGIETSSQLLTTTHVENYPGFKSILGPDLVQNMVEQAQGCGANLLYEDVLSIDVTKRPFSIKHGFEDHVLTCDSIIYCTGAKAMRLDVPGEKEFWQKGISACAVCDSMMAKNKVTMVIGGGDVACEEAAYLTTFASKVYQVLRRDQFRASKALADRVLNNSKIQVIYDSGVEEIFGDKKITAVNLKNFKTGKVEKVEVGALFWAIGHKPATEMIAGQVKLDSKGYVELIGASQTTNVPGFFAAGDCSDPIYKQAAVASGNGVKAALECERYLADLK</sequence>
<comment type="similarity">
    <text evidence="1">Belongs to the class-II pyridine nucleotide-disulfide oxidoreductase family.</text>
</comment>
<keyword evidence="3" id="KW-0274">FAD</keyword>
<evidence type="ECO:0000256" key="5">
    <source>
        <dbReference type="ARBA" id="ARBA00023157"/>
    </source>
</evidence>
<keyword evidence="2" id="KW-0285">Flavoprotein</keyword>
<dbReference type="PANTHER" id="PTHR48105">
    <property type="entry name" value="THIOREDOXIN REDUCTASE 1-RELATED-RELATED"/>
    <property type="match status" value="1"/>
</dbReference>
<protein>
    <submittedName>
        <fullName evidence="8">Thioredoxin reductase</fullName>
    </submittedName>
</protein>
<dbReference type="InterPro" id="IPR050097">
    <property type="entry name" value="Ferredoxin-NADP_redctase_2"/>
</dbReference>
<evidence type="ECO:0000259" key="7">
    <source>
        <dbReference type="Pfam" id="PF07992"/>
    </source>
</evidence>
<evidence type="ECO:0000256" key="2">
    <source>
        <dbReference type="ARBA" id="ARBA00022630"/>
    </source>
</evidence>
<dbReference type="GO" id="GO:0016668">
    <property type="term" value="F:oxidoreductase activity, acting on a sulfur group of donors, NAD(P) as acceptor"/>
    <property type="evidence" value="ECO:0007669"/>
    <property type="project" value="UniProtKB-ARBA"/>
</dbReference>
<evidence type="ECO:0000256" key="1">
    <source>
        <dbReference type="ARBA" id="ARBA00009333"/>
    </source>
</evidence>